<gene>
    <name evidence="7" type="ORF">KT71_14629</name>
</gene>
<keyword evidence="5" id="KW-0472">Membrane</keyword>
<keyword evidence="5" id="KW-0812">Transmembrane</keyword>
<evidence type="ECO:0000256" key="3">
    <source>
        <dbReference type="ARBA" id="ARBA00023315"/>
    </source>
</evidence>
<dbReference type="HOGENOM" id="CLU_027938_5_0_6"/>
<sequence length="260" mass="29029">MNAVRSSLVFAWMVISIIPIGLGLVVFSLFLSSGALWAYFARPWLRGVIGAARWIGGVDYELHGADNLPEPDDMRRVILVSKHQSTWETFFFPSMMPHNLAYVFKRELLRIPIFGWCMARLEMVPIDRSKRSEAWNKVAQFGVNLMDKGRWIIMFPEGTRSARGGQGNYKNGASRLAVATDAWLIPIAVSSGQCWPRRSFSFIPGKIDVSIGTPIQASGGDPEALMRQVETWIEGEMRRIDPEAYSQEHSDTSGSSTDGG</sequence>
<dbReference type="SUPFAM" id="SSF69593">
    <property type="entry name" value="Glycerol-3-phosphate (1)-acyltransferase"/>
    <property type="match status" value="1"/>
</dbReference>
<organism evidence="7 8">
    <name type="scientific">Congregibacter litoralis KT71</name>
    <dbReference type="NCBI Taxonomy" id="314285"/>
    <lineage>
        <taxon>Bacteria</taxon>
        <taxon>Pseudomonadati</taxon>
        <taxon>Pseudomonadota</taxon>
        <taxon>Gammaproteobacteria</taxon>
        <taxon>Cellvibrionales</taxon>
        <taxon>Halieaceae</taxon>
        <taxon>Congregibacter</taxon>
    </lineage>
</organism>
<dbReference type="PANTHER" id="PTHR10434:SF40">
    <property type="entry name" value="1-ACYL-SN-GLYCEROL-3-PHOSPHATE ACYLTRANSFERASE"/>
    <property type="match status" value="1"/>
</dbReference>
<dbReference type="Proteomes" id="UP000019205">
    <property type="component" value="Chromosome"/>
</dbReference>
<evidence type="ECO:0000256" key="5">
    <source>
        <dbReference type="SAM" id="Phobius"/>
    </source>
</evidence>
<dbReference type="InterPro" id="IPR002123">
    <property type="entry name" value="Plipid/glycerol_acylTrfase"/>
</dbReference>
<evidence type="ECO:0000313" key="7">
    <source>
        <dbReference type="EMBL" id="EAQ97814.1"/>
    </source>
</evidence>
<feature type="compositionally biased region" description="Basic and acidic residues" evidence="4">
    <location>
        <begin position="238"/>
        <end position="251"/>
    </location>
</feature>
<evidence type="ECO:0000259" key="6">
    <source>
        <dbReference type="SMART" id="SM00563"/>
    </source>
</evidence>
<protein>
    <submittedName>
        <fullName evidence="7">1-acyl-sn-glycerol-3-phosphate acyltransferase</fullName>
        <ecNumber evidence="7">2.3.1.51</ecNumber>
    </submittedName>
</protein>
<keyword evidence="8" id="KW-1185">Reference proteome</keyword>
<feature type="transmembrane region" description="Helical" evidence="5">
    <location>
        <begin position="12"/>
        <end position="40"/>
    </location>
</feature>
<dbReference type="Pfam" id="PF01553">
    <property type="entry name" value="Acyltransferase"/>
    <property type="match status" value="1"/>
</dbReference>
<keyword evidence="3 7" id="KW-0012">Acyltransferase</keyword>
<keyword evidence="2 7" id="KW-0808">Transferase</keyword>
<dbReference type="EMBL" id="AAOA02000001">
    <property type="protein sequence ID" value="EAQ97814.1"/>
    <property type="molecule type" value="Genomic_DNA"/>
</dbReference>
<reference evidence="7 8" key="2">
    <citation type="journal article" date="2009" name="PLoS ONE">
        <title>The photosynthetic apparatus and its regulation in the aerobic gammaproteobacterium Congregibacter litoralis gen. nov., sp. nov.</title>
        <authorList>
            <person name="Spring S."/>
            <person name="Lunsdorf H."/>
            <person name="Fuchs B.M."/>
            <person name="Tindall B.J."/>
        </authorList>
    </citation>
    <scope>NUCLEOTIDE SEQUENCE [LARGE SCALE GENOMIC DNA]</scope>
    <source>
        <strain evidence="7">KT71</strain>
    </source>
</reference>
<evidence type="ECO:0000256" key="1">
    <source>
        <dbReference type="ARBA" id="ARBA00005189"/>
    </source>
</evidence>
<evidence type="ECO:0000313" key="8">
    <source>
        <dbReference type="Proteomes" id="UP000019205"/>
    </source>
</evidence>
<feature type="domain" description="Phospholipid/glycerol acyltransferase" evidence="6">
    <location>
        <begin position="77"/>
        <end position="192"/>
    </location>
</feature>
<evidence type="ECO:0000256" key="2">
    <source>
        <dbReference type="ARBA" id="ARBA00022679"/>
    </source>
</evidence>
<dbReference type="GO" id="GO:0006654">
    <property type="term" value="P:phosphatidic acid biosynthetic process"/>
    <property type="evidence" value="ECO:0007669"/>
    <property type="project" value="TreeGrafter"/>
</dbReference>
<dbReference type="AlphaFoldDB" id="A4A819"/>
<feature type="region of interest" description="Disordered" evidence="4">
    <location>
        <begin position="238"/>
        <end position="260"/>
    </location>
</feature>
<dbReference type="STRING" id="314285.KT71_14629"/>
<dbReference type="PANTHER" id="PTHR10434">
    <property type="entry name" value="1-ACYL-SN-GLYCEROL-3-PHOSPHATE ACYLTRANSFERASE"/>
    <property type="match status" value="1"/>
</dbReference>
<proteinExistence type="predicted"/>
<dbReference type="RefSeq" id="WP_008295363.1">
    <property type="nucleotide sequence ID" value="NZ_CM002299.1"/>
</dbReference>
<keyword evidence="5" id="KW-1133">Transmembrane helix</keyword>
<reference evidence="7 8" key="1">
    <citation type="journal article" date="2007" name="Proc. Natl. Acad. Sci. U.S.A.">
        <title>Characterization of a marine gammaproteobacterium capable of aerobic anoxygenic photosynthesis.</title>
        <authorList>
            <person name="Fuchs B.M."/>
            <person name="Spring S."/>
            <person name="Teeling H."/>
            <person name="Quast C."/>
            <person name="Wulf J."/>
            <person name="Schattenhofer M."/>
            <person name="Yan S."/>
            <person name="Ferriera S."/>
            <person name="Johnson J."/>
            <person name="Glockner F.O."/>
            <person name="Amann R."/>
        </authorList>
    </citation>
    <scope>NUCLEOTIDE SEQUENCE [LARGE SCALE GENOMIC DNA]</scope>
    <source>
        <strain evidence="7">KT71</strain>
    </source>
</reference>
<dbReference type="OrthoDB" id="9812274at2"/>
<dbReference type="SMART" id="SM00563">
    <property type="entry name" value="PlsC"/>
    <property type="match status" value="1"/>
</dbReference>
<dbReference type="CDD" id="cd07989">
    <property type="entry name" value="LPLAT_AGPAT-like"/>
    <property type="match status" value="1"/>
</dbReference>
<comment type="caution">
    <text evidence="7">The sequence shown here is derived from an EMBL/GenBank/DDBJ whole genome shotgun (WGS) entry which is preliminary data.</text>
</comment>
<dbReference type="eggNOG" id="COG0204">
    <property type="taxonomic scope" value="Bacteria"/>
</dbReference>
<accession>A4A819</accession>
<name>A4A819_9GAMM</name>
<evidence type="ECO:0000256" key="4">
    <source>
        <dbReference type="SAM" id="MobiDB-lite"/>
    </source>
</evidence>
<dbReference type="GO" id="GO:0003841">
    <property type="term" value="F:1-acylglycerol-3-phosphate O-acyltransferase activity"/>
    <property type="evidence" value="ECO:0007669"/>
    <property type="project" value="UniProtKB-EC"/>
</dbReference>
<comment type="pathway">
    <text evidence="1">Lipid metabolism.</text>
</comment>
<dbReference type="EC" id="2.3.1.51" evidence="7"/>